<accession>A0A510V7U2</accession>
<dbReference type="RefSeq" id="WP_222594578.1">
    <property type="nucleotide sequence ID" value="NZ_BJUB01000012.1"/>
</dbReference>
<feature type="transmembrane region" description="Helical" evidence="1">
    <location>
        <begin position="102"/>
        <end position="122"/>
    </location>
</feature>
<gene>
    <name evidence="3" type="ORF">CXY01_34530</name>
</gene>
<dbReference type="Pfam" id="PF10708">
    <property type="entry name" value="DUF2510"/>
    <property type="match status" value="1"/>
</dbReference>
<dbReference type="AlphaFoldDB" id="A0A510V7U2"/>
<keyword evidence="1" id="KW-0472">Membrane</keyword>
<evidence type="ECO:0000313" key="3">
    <source>
        <dbReference type="EMBL" id="GEK22933.1"/>
    </source>
</evidence>
<dbReference type="EMBL" id="BJUB01000012">
    <property type="protein sequence ID" value="GEK22933.1"/>
    <property type="molecule type" value="Genomic_DNA"/>
</dbReference>
<evidence type="ECO:0000256" key="1">
    <source>
        <dbReference type="SAM" id="Phobius"/>
    </source>
</evidence>
<dbReference type="InterPro" id="IPR018929">
    <property type="entry name" value="DUF2510"/>
</dbReference>
<reference evidence="3 4" key="1">
    <citation type="submission" date="2019-07" db="EMBL/GenBank/DDBJ databases">
        <title>Whole genome shotgun sequence of Cellulomonas xylanilytica NBRC 101102.</title>
        <authorList>
            <person name="Hosoyama A."/>
            <person name="Uohara A."/>
            <person name="Ohji S."/>
            <person name="Ichikawa N."/>
        </authorList>
    </citation>
    <scope>NUCLEOTIDE SEQUENCE [LARGE SCALE GENOMIC DNA]</scope>
    <source>
        <strain evidence="3 4">NBRC 101102</strain>
    </source>
</reference>
<keyword evidence="1" id="KW-1133">Transmembrane helix</keyword>
<keyword evidence="1" id="KW-0812">Transmembrane</keyword>
<organism evidence="3 4">
    <name type="scientific">Cellulomonas xylanilytica</name>
    <dbReference type="NCBI Taxonomy" id="233583"/>
    <lineage>
        <taxon>Bacteria</taxon>
        <taxon>Bacillati</taxon>
        <taxon>Actinomycetota</taxon>
        <taxon>Actinomycetes</taxon>
        <taxon>Micrococcales</taxon>
        <taxon>Cellulomonadaceae</taxon>
        <taxon>Cellulomonas</taxon>
    </lineage>
</organism>
<keyword evidence="4" id="KW-1185">Reference proteome</keyword>
<protein>
    <recommendedName>
        <fullName evidence="2">DUF2510 domain-containing protein</fullName>
    </recommendedName>
</protein>
<evidence type="ECO:0000259" key="2">
    <source>
        <dbReference type="Pfam" id="PF10708"/>
    </source>
</evidence>
<evidence type="ECO:0000313" key="4">
    <source>
        <dbReference type="Proteomes" id="UP000321118"/>
    </source>
</evidence>
<name>A0A510V7U2_9CELL</name>
<sequence length="126" mass="13331">MTIPAGWYDDRVTPGVLRWFDGASWTPHTAPTTVWTPAPAAHETAQDEALHWVLPVGRSWQSVLAGYLGLVALFVWPLAPVAIVLGVLGLRQARVGGRGSGRAWFAVVAGVLGCVVGVLYLVSASS</sequence>
<dbReference type="Proteomes" id="UP000321118">
    <property type="component" value="Unassembled WGS sequence"/>
</dbReference>
<feature type="transmembrane region" description="Helical" evidence="1">
    <location>
        <begin position="64"/>
        <end position="90"/>
    </location>
</feature>
<proteinExistence type="predicted"/>
<comment type="caution">
    <text evidence="3">The sequence shown here is derived from an EMBL/GenBank/DDBJ whole genome shotgun (WGS) entry which is preliminary data.</text>
</comment>
<feature type="domain" description="DUF2510" evidence="2">
    <location>
        <begin position="5"/>
        <end position="34"/>
    </location>
</feature>